<evidence type="ECO:0000313" key="1">
    <source>
        <dbReference type="EMBL" id="KAG5599554.1"/>
    </source>
</evidence>
<proteinExistence type="predicted"/>
<dbReference type="AlphaFoldDB" id="A0A9J5YGZ1"/>
<dbReference type="Proteomes" id="UP000824120">
    <property type="component" value="Chromosome 6"/>
</dbReference>
<comment type="caution">
    <text evidence="1">The sequence shown here is derived from an EMBL/GenBank/DDBJ whole genome shotgun (WGS) entry which is preliminary data.</text>
</comment>
<protein>
    <submittedName>
        <fullName evidence="1">Uncharacterized protein</fullName>
    </submittedName>
</protein>
<sequence length="115" mass="13257">MNDGQFLFELPSKKIAEHVQSGEWISKKMKLKGKEGLGMDKDLRATTEYVVEQDVQADRRPAQIKIHGDGKKVPREIERTSDGYVYTIPIWVESPVTIRSEKVMRERKASDQRIV</sequence>
<gene>
    <name evidence="1" type="ORF">H5410_030924</name>
</gene>
<dbReference type="EMBL" id="JACXVP010000006">
    <property type="protein sequence ID" value="KAG5599554.1"/>
    <property type="molecule type" value="Genomic_DNA"/>
</dbReference>
<accession>A0A9J5YGZ1</accession>
<name>A0A9J5YGZ1_SOLCO</name>
<organism evidence="1 2">
    <name type="scientific">Solanum commersonii</name>
    <name type="common">Commerson's wild potato</name>
    <name type="synonym">Commerson's nightshade</name>
    <dbReference type="NCBI Taxonomy" id="4109"/>
    <lineage>
        <taxon>Eukaryota</taxon>
        <taxon>Viridiplantae</taxon>
        <taxon>Streptophyta</taxon>
        <taxon>Embryophyta</taxon>
        <taxon>Tracheophyta</taxon>
        <taxon>Spermatophyta</taxon>
        <taxon>Magnoliopsida</taxon>
        <taxon>eudicotyledons</taxon>
        <taxon>Gunneridae</taxon>
        <taxon>Pentapetalae</taxon>
        <taxon>asterids</taxon>
        <taxon>lamiids</taxon>
        <taxon>Solanales</taxon>
        <taxon>Solanaceae</taxon>
        <taxon>Solanoideae</taxon>
        <taxon>Solaneae</taxon>
        <taxon>Solanum</taxon>
    </lineage>
</organism>
<keyword evidence="2" id="KW-1185">Reference proteome</keyword>
<evidence type="ECO:0000313" key="2">
    <source>
        <dbReference type="Proteomes" id="UP000824120"/>
    </source>
</evidence>
<reference evidence="1 2" key="1">
    <citation type="submission" date="2020-09" db="EMBL/GenBank/DDBJ databases">
        <title>De no assembly of potato wild relative species, Solanum commersonii.</title>
        <authorList>
            <person name="Cho K."/>
        </authorList>
    </citation>
    <scope>NUCLEOTIDE SEQUENCE [LARGE SCALE GENOMIC DNA]</scope>
    <source>
        <strain evidence="1">LZ3.2</strain>
        <tissue evidence="1">Leaf</tissue>
    </source>
</reference>